<dbReference type="OrthoDB" id="3689183at2759"/>
<keyword evidence="2" id="KW-1185">Reference proteome</keyword>
<dbReference type="VEuPathDB" id="FungiDB:NEUTE1DRAFT_51434"/>
<dbReference type="HOGENOM" id="CLU_183422_1_0_1"/>
<dbReference type="GeneID" id="20828305"/>
<proteinExistence type="predicted"/>
<gene>
    <name evidence="1" type="ORF">NEUTE1DRAFT_51434</name>
</gene>
<dbReference type="KEGG" id="nte:NEUTE1DRAFT51434"/>
<reference evidence="2" key="1">
    <citation type="journal article" date="2011" name="Genetics">
        <title>Massive changes in genome architecture accompany the transition to self-fertility in the filamentous fungus Neurospora tetrasperma.</title>
        <authorList>
            <person name="Ellison C.E."/>
            <person name="Stajich J.E."/>
            <person name="Jacobson D.J."/>
            <person name="Natvig D.O."/>
            <person name="Lapidus A."/>
            <person name="Foster B."/>
            <person name="Aerts A."/>
            <person name="Riley R."/>
            <person name="Lindquist E.A."/>
            <person name="Grigoriev I.V."/>
            <person name="Taylor J.W."/>
        </authorList>
    </citation>
    <scope>NUCLEOTIDE SEQUENCE [LARGE SCALE GENOMIC DNA]</scope>
    <source>
        <strain evidence="2">FGSC 2508 / P0657</strain>
    </source>
</reference>
<accession>F8MZF7</accession>
<name>F8MZF7_NEUT8</name>
<dbReference type="AlphaFoldDB" id="F8MZF7"/>
<sequence>YEYILFVVNRLTKIRHFILIEGLLIEKLVEKFINYIYILYSLSNTIISDRGI</sequence>
<organism evidence="1 2">
    <name type="scientific">Neurospora tetrasperma (strain FGSC 2508 / ATCC MYA-4615 / P0657)</name>
    <dbReference type="NCBI Taxonomy" id="510951"/>
    <lineage>
        <taxon>Eukaryota</taxon>
        <taxon>Fungi</taxon>
        <taxon>Dikarya</taxon>
        <taxon>Ascomycota</taxon>
        <taxon>Pezizomycotina</taxon>
        <taxon>Sordariomycetes</taxon>
        <taxon>Sordariomycetidae</taxon>
        <taxon>Sordariales</taxon>
        <taxon>Sordariaceae</taxon>
        <taxon>Neurospora</taxon>
    </lineage>
</organism>
<evidence type="ECO:0000313" key="2">
    <source>
        <dbReference type="Proteomes" id="UP000008065"/>
    </source>
</evidence>
<feature type="non-terminal residue" evidence="1">
    <location>
        <position position="1"/>
    </location>
</feature>
<protein>
    <recommendedName>
        <fullName evidence="3">Integrase catalytic domain-containing protein</fullName>
    </recommendedName>
</protein>
<evidence type="ECO:0000313" key="1">
    <source>
        <dbReference type="EMBL" id="EGO52847.1"/>
    </source>
</evidence>
<dbReference type="Proteomes" id="UP000008065">
    <property type="component" value="Unassembled WGS sequence"/>
</dbReference>
<evidence type="ECO:0008006" key="3">
    <source>
        <dbReference type="Google" id="ProtNLM"/>
    </source>
</evidence>
<dbReference type="RefSeq" id="XP_009855072.1">
    <property type="nucleotide sequence ID" value="XM_009856770.1"/>
</dbReference>
<dbReference type="EMBL" id="GL891382">
    <property type="protein sequence ID" value="EGO52847.1"/>
    <property type="molecule type" value="Genomic_DNA"/>
</dbReference>